<organism evidence="11 12">
    <name type="scientific">Paenibacillus herberti</name>
    <dbReference type="NCBI Taxonomy" id="1619309"/>
    <lineage>
        <taxon>Bacteria</taxon>
        <taxon>Bacillati</taxon>
        <taxon>Bacillota</taxon>
        <taxon>Bacilli</taxon>
        <taxon>Bacillales</taxon>
        <taxon>Paenibacillaceae</taxon>
        <taxon>Paenibacillus</taxon>
    </lineage>
</organism>
<protein>
    <recommendedName>
        <fullName evidence="6 7">Pyrroline-5-carboxylate reductase</fullName>
        <shortName evidence="6">P5C reductase</shortName>
        <shortName evidence="6">P5CR</shortName>
        <ecNumber evidence="6 7">1.5.1.2</ecNumber>
    </recommendedName>
    <alternativeName>
        <fullName evidence="6">PCA reductase</fullName>
    </alternativeName>
</protein>
<dbReference type="PANTHER" id="PTHR11645">
    <property type="entry name" value="PYRROLINE-5-CARBOXYLATE REDUCTASE"/>
    <property type="match status" value="1"/>
</dbReference>
<comment type="catalytic activity">
    <reaction evidence="6">
        <text>L-proline + NAD(+) = (S)-1-pyrroline-5-carboxylate + NADH + 2 H(+)</text>
        <dbReference type="Rhea" id="RHEA:14105"/>
        <dbReference type="ChEBI" id="CHEBI:15378"/>
        <dbReference type="ChEBI" id="CHEBI:17388"/>
        <dbReference type="ChEBI" id="CHEBI:57540"/>
        <dbReference type="ChEBI" id="CHEBI:57945"/>
        <dbReference type="ChEBI" id="CHEBI:60039"/>
        <dbReference type="EC" id="1.5.1.2"/>
    </reaction>
</comment>
<dbReference type="InterPro" id="IPR028939">
    <property type="entry name" value="P5C_Rdtase_cat_N"/>
</dbReference>
<evidence type="ECO:0000256" key="4">
    <source>
        <dbReference type="ARBA" id="ARBA00023002"/>
    </source>
</evidence>
<evidence type="ECO:0000256" key="8">
    <source>
        <dbReference type="RuleBase" id="RU003903"/>
    </source>
</evidence>
<dbReference type="Gene3D" id="3.40.50.720">
    <property type="entry name" value="NAD(P)-binding Rossmann-like Domain"/>
    <property type="match status" value="1"/>
</dbReference>
<dbReference type="NCBIfam" id="TIGR00112">
    <property type="entry name" value="proC"/>
    <property type="match status" value="1"/>
</dbReference>
<dbReference type="HAMAP" id="MF_01925">
    <property type="entry name" value="P5C_reductase"/>
    <property type="match status" value="1"/>
</dbReference>
<comment type="catalytic activity">
    <reaction evidence="6 8">
        <text>L-proline + NADP(+) = (S)-1-pyrroline-5-carboxylate + NADPH + 2 H(+)</text>
        <dbReference type="Rhea" id="RHEA:14109"/>
        <dbReference type="ChEBI" id="CHEBI:15378"/>
        <dbReference type="ChEBI" id="CHEBI:17388"/>
        <dbReference type="ChEBI" id="CHEBI:57783"/>
        <dbReference type="ChEBI" id="CHEBI:58349"/>
        <dbReference type="ChEBI" id="CHEBI:60039"/>
        <dbReference type="EC" id="1.5.1.2"/>
    </reaction>
</comment>
<comment type="subcellular location">
    <subcellularLocation>
        <location evidence="6">Cytoplasm</location>
    </subcellularLocation>
</comment>
<feature type="domain" description="Pyrroline-5-carboxylate reductase dimerisation" evidence="10">
    <location>
        <begin position="186"/>
        <end position="288"/>
    </location>
</feature>
<dbReference type="FunFam" id="1.10.3730.10:FF:000001">
    <property type="entry name" value="Pyrroline-5-carboxylate reductase"/>
    <property type="match status" value="1"/>
</dbReference>
<evidence type="ECO:0000256" key="7">
    <source>
        <dbReference type="NCBIfam" id="TIGR00112"/>
    </source>
</evidence>
<name>A0A229P3B4_9BACL</name>
<dbReference type="AlphaFoldDB" id="A0A229P3B4"/>
<proteinExistence type="inferred from homology"/>
<dbReference type="Pfam" id="PF14748">
    <property type="entry name" value="P5CR_dimer"/>
    <property type="match status" value="1"/>
</dbReference>
<dbReference type="InterPro" id="IPR008927">
    <property type="entry name" value="6-PGluconate_DH-like_C_sf"/>
</dbReference>
<comment type="caution">
    <text evidence="11">The sequence shown here is derived from an EMBL/GenBank/DDBJ whole genome shotgun (WGS) entry which is preliminary data.</text>
</comment>
<sequence length="305" mass="32729">MTMHTAADSAAASASQNSQLQQLRFCFYGAGSMAEAVARGMTERKLCPPEGIGMFNRSGGPRLAELRSRYGLTTAETPEDKSRMLAEADVIILSMKPKDAEEAIRSVSSILREGQLIVSMIAGLSIRTIQALIGKRLPVVRTMPNTSCSIGLGATGISFSPDVSVEQRMIGEQLFRSVGLTVTVEENLLEAVTGVSGSGPAYLYYIMESMIKAGVELGLDSALSRELTVQTMLGAAEMMRVTGEEPAELRRQVTSPGGTTQAAIALMEEHEVGLHFRSGMKRSAERAADIGRELERSVLGDQHES</sequence>
<evidence type="ECO:0000256" key="5">
    <source>
        <dbReference type="ARBA" id="ARBA00058118"/>
    </source>
</evidence>
<accession>A0A229P3B4</accession>
<evidence type="ECO:0000313" key="11">
    <source>
        <dbReference type="EMBL" id="OXM16577.1"/>
    </source>
</evidence>
<keyword evidence="2 6" id="KW-0641">Proline biosynthesis</keyword>
<dbReference type="PANTHER" id="PTHR11645:SF49">
    <property type="entry name" value="PYRROLINE-5-CARBOXYLATE REDUCTASE 1"/>
    <property type="match status" value="1"/>
</dbReference>
<keyword evidence="4 6" id="KW-0560">Oxidoreductase</keyword>
<evidence type="ECO:0000256" key="1">
    <source>
        <dbReference type="ARBA" id="ARBA00005525"/>
    </source>
</evidence>
<dbReference type="Proteomes" id="UP000215145">
    <property type="component" value="Unassembled WGS sequence"/>
</dbReference>
<dbReference type="RefSeq" id="WP_089523661.1">
    <property type="nucleotide sequence ID" value="NZ_NMUQ01000001.1"/>
</dbReference>
<evidence type="ECO:0000259" key="9">
    <source>
        <dbReference type="Pfam" id="PF03807"/>
    </source>
</evidence>
<dbReference type="SUPFAM" id="SSF48179">
    <property type="entry name" value="6-phosphogluconate dehydrogenase C-terminal domain-like"/>
    <property type="match status" value="1"/>
</dbReference>
<evidence type="ECO:0000256" key="6">
    <source>
        <dbReference type="HAMAP-Rule" id="MF_01925"/>
    </source>
</evidence>
<keyword evidence="3 6" id="KW-0521">NADP</keyword>
<dbReference type="InterPro" id="IPR053790">
    <property type="entry name" value="P5CR-like_CS"/>
</dbReference>
<comment type="function">
    <text evidence="5 6">Catalyzes the reduction of 1-pyrroline-5-carboxylate (PCA) to L-proline.</text>
</comment>
<keyword evidence="6 8" id="KW-0028">Amino-acid biosynthesis</keyword>
<dbReference type="UniPathway" id="UPA00098">
    <property type="reaction ID" value="UER00361"/>
</dbReference>
<keyword evidence="6" id="KW-0963">Cytoplasm</keyword>
<dbReference type="EC" id="1.5.1.2" evidence="6 7"/>
<dbReference type="GO" id="GO:0055129">
    <property type="term" value="P:L-proline biosynthetic process"/>
    <property type="evidence" value="ECO:0007669"/>
    <property type="project" value="UniProtKB-UniRule"/>
</dbReference>
<dbReference type="InterPro" id="IPR029036">
    <property type="entry name" value="P5CR_dimer"/>
</dbReference>
<dbReference type="EMBL" id="NMUQ01000001">
    <property type="protein sequence ID" value="OXM16577.1"/>
    <property type="molecule type" value="Genomic_DNA"/>
</dbReference>
<dbReference type="SUPFAM" id="SSF51735">
    <property type="entry name" value="NAD(P)-binding Rossmann-fold domains"/>
    <property type="match status" value="1"/>
</dbReference>
<dbReference type="InterPro" id="IPR000304">
    <property type="entry name" value="Pyrroline-COOH_reductase"/>
</dbReference>
<dbReference type="InterPro" id="IPR036291">
    <property type="entry name" value="NAD(P)-bd_dom_sf"/>
</dbReference>
<dbReference type="OrthoDB" id="9805754at2"/>
<keyword evidence="12" id="KW-1185">Reference proteome</keyword>
<comment type="pathway">
    <text evidence="6 8">Amino-acid biosynthesis; L-proline biosynthesis; L-proline from L-glutamate 5-semialdehyde: step 1/1.</text>
</comment>
<comment type="similarity">
    <text evidence="1 6 8">Belongs to the pyrroline-5-carboxylate reductase family.</text>
</comment>
<evidence type="ECO:0000256" key="3">
    <source>
        <dbReference type="ARBA" id="ARBA00022857"/>
    </source>
</evidence>
<dbReference type="PROSITE" id="PS00521">
    <property type="entry name" value="P5CR"/>
    <property type="match status" value="1"/>
</dbReference>
<reference evidence="11 12" key="1">
    <citation type="submission" date="2017-07" db="EMBL/GenBank/DDBJ databases">
        <title>Paenibacillus herberti R33 genome sequencing and assembly.</title>
        <authorList>
            <person name="Su W."/>
        </authorList>
    </citation>
    <scope>NUCLEOTIDE SEQUENCE [LARGE SCALE GENOMIC DNA]</scope>
    <source>
        <strain evidence="11 12">R33</strain>
    </source>
</reference>
<evidence type="ECO:0000259" key="10">
    <source>
        <dbReference type="Pfam" id="PF14748"/>
    </source>
</evidence>
<gene>
    <name evidence="6 11" type="primary">proC</name>
    <name evidence="11" type="ORF">CGZ75_07910</name>
</gene>
<evidence type="ECO:0000313" key="12">
    <source>
        <dbReference type="Proteomes" id="UP000215145"/>
    </source>
</evidence>
<dbReference type="GO" id="GO:0004735">
    <property type="term" value="F:pyrroline-5-carboxylate reductase activity"/>
    <property type="evidence" value="ECO:0007669"/>
    <property type="project" value="UniProtKB-UniRule"/>
</dbReference>
<evidence type="ECO:0000256" key="2">
    <source>
        <dbReference type="ARBA" id="ARBA00022650"/>
    </source>
</evidence>
<dbReference type="Pfam" id="PF03807">
    <property type="entry name" value="F420_oxidored"/>
    <property type="match status" value="1"/>
</dbReference>
<dbReference type="GO" id="GO:0005737">
    <property type="term" value="C:cytoplasm"/>
    <property type="evidence" value="ECO:0007669"/>
    <property type="project" value="UniProtKB-SubCell"/>
</dbReference>
<feature type="domain" description="Pyrroline-5-carboxylate reductase catalytic N-terminal" evidence="9">
    <location>
        <begin position="25"/>
        <end position="123"/>
    </location>
</feature>
<dbReference type="Gene3D" id="1.10.3730.10">
    <property type="entry name" value="ProC C-terminal domain-like"/>
    <property type="match status" value="1"/>
</dbReference>
<dbReference type="PIRSF" id="PIRSF000193">
    <property type="entry name" value="Pyrrol-5-carb_rd"/>
    <property type="match status" value="1"/>
</dbReference>